<comment type="caution">
    <text evidence="10">The sequence shown here is derived from an EMBL/GenBank/DDBJ whole genome shotgun (WGS) entry which is preliminary data.</text>
</comment>
<evidence type="ECO:0000256" key="5">
    <source>
        <dbReference type="ARBA" id="ARBA00023004"/>
    </source>
</evidence>
<dbReference type="PANTHER" id="PTHR33751">
    <property type="entry name" value="CBB3-TYPE CYTOCHROME C OXIDASE SUBUNIT FIXP"/>
    <property type="match status" value="1"/>
</dbReference>
<protein>
    <submittedName>
        <fullName evidence="10">Cbb3-type cytochrome c oxidase subunit CcoP2</fullName>
    </submittedName>
</protein>
<evidence type="ECO:0000256" key="3">
    <source>
        <dbReference type="ARBA" id="ARBA00022723"/>
    </source>
</evidence>
<dbReference type="GO" id="GO:0005506">
    <property type="term" value="F:iron ion binding"/>
    <property type="evidence" value="ECO:0007669"/>
    <property type="project" value="InterPro"/>
</dbReference>
<dbReference type="Gene3D" id="1.10.760.10">
    <property type="entry name" value="Cytochrome c-like domain"/>
    <property type="match status" value="1"/>
</dbReference>
<name>A0A5C6E8W1_9BACT</name>
<keyword evidence="1" id="KW-0813">Transport</keyword>
<reference evidence="10 11" key="1">
    <citation type="submission" date="2019-02" db="EMBL/GenBank/DDBJ databases">
        <title>Deep-cultivation of Planctomycetes and their phenomic and genomic characterization uncovers novel biology.</title>
        <authorList>
            <person name="Wiegand S."/>
            <person name="Jogler M."/>
            <person name="Boedeker C."/>
            <person name="Pinto D."/>
            <person name="Vollmers J."/>
            <person name="Rivas-Marin E."/>
            <person name="Kohn T."/>
            <person name="Peeters S.H."/>
            <person name="Heuer A."/>
            <person name="Rast P."/>
            <person name="Oberbeckmann S."/>
            <person name="Bunk B."/>
            <person name="Jeske O."/>
            <person name="Meyerdierks A."/>
            <person name="Storesund J.E."/>
            <person name="Kallscheuer N."/>
            <person name="Luecker S."/>
            <person name="Lage O.M."/>
            <person name="Pohl T."/>
            <person name="Merkel B.J."/>
            <person name="Hornburger P."/>
            <person name="Mueller R.-W."/>
            <person name="Bruemmer F."/>
            <person name="Labrenz M."/>
            <person name="Spormann A.M."/>
            <person name="Op Den Camp H."/>
            <person name="Overmann J."/>
            <person name="Amann R."/>
            <person name="Jetten M.S.M."/>
            <person name="Mascher T."/>
            <person name="Medema M.H."/>
            <person name="Devos D.P."/>
            <person name="Kaster A.-K."/>
            <person name="Ovreas L."/>
            <person name="Rohde M."/>
            <person name="Galperin M.Y."/>
            <person name="Jogler C."/>
        </authorList>
    </citation>
    <scope>NUCLEOTIDE SEQUENCE [LARGE SCALE GENOMIC DNA]</scope>
    <source>
        <strain evidence="10 11">Q31b</strain>
    </source>
</reference>
<dbReference type="PANTHER" id="PTHR33751:SF1">
    <property type="entry name" value="CBB3-TYPE CYTOCHROME C OXIDASE SUBUNIT FIXP"/>
    <property type="match status" value="1"/>
</dbReference>
<dbReference type="InterPro" id="IPR008168">
    <property type="entry name" value="Cyt_C_IC"/>
</dbReference>
<evidence type="ECO:0000256" key="2">
    <source>
        <dbReference type="ARBA" id="ARBA00022617"/>
    </source>
</evidence>
<accession>A0A5C6E8W1</accession>
<evidence type="ECO:0000256" key="1">
    <source>
        <dbReference type="ARBA" id="ARBA00022448"/>
    </source>
</evidence>
<feature type="domain" description="Cytochrome c" evidence="9">
    <location>
        <begin position="109"/>
        <end position="188"/>
    </location>
</feature>
<dbReference type="Gene3D" id="6.10.280.130">
    <property type="match status" value="1"/>
</dbReference>
<keyword evidence="2 6" id="KW-0349">Heme</keyword>
<dbReference type="EMBL" id="SJPY01000001">
    <property type="protein sequence ID" value="TWU45230.1"/>
    <property type="molecule type" value="Genomic_DNA"/>
</dbReference>
<dbReference type="RefSeq" id="WP_146597972.1">
    <property type="nucleotide sequence ID" value="NZ_SJPY01000001.1"/>
</dbReference>
<dbReference type="Proteomes" id="UP000315471">
    <property type="component" value="Unassembled WGS sequence"/>
</dbReference>
<dbReference type="InterPro" id="IPR050597">
    <property type="entry name" value="Cytochrome_c_Oxidase_Subunit"/>
</dbReference>
<evidence type="ECO:0000313" key="10">
    <source>
        <dbReference type="EMBL" id="TWU45230.1"/>
    </source>
</evidence>
<dbReference type="Pfam" id="PF13442">
    <property type="entry name" value="Cytochrome_CBB3"/>
    <property type="match status" value="1"/>
</dbReference>
<dbReference type="InterPro" id="IPR036909">
    <property type="entry name" value="Cyt_c-like_dom_sf"/>
</dbReference>
<evidence type="ECO:0000259" key="9">
    <source>
        <dbReference type="PROSITE" id="PS51007"/>
    </source>
</evidence>
<evidence type="ECO:0000256" key="4">
    <source>
        <dbReference type="ARBA" id="ARBA00022982"/>
    </source>
</evidence>
<dbReference type="InterPro" id="IPR009056">
    <property type="entry name" value="Cyt_c-like_dom"/>
</dbReference>
<keyword evidence="5 6" id="KW-0408">Iron</keyword>
<dbReference type="OrthoDB" id="7933886at2"/>
<dbReference type="InterPro" id="IPR032858">
    <property type="entry name" value="CcoP_N"/>
</dbReference>
<feature type="transmembrane region" description="Helical" evidence="8">
    <location>
        <begin position="44"/>
        <end position="62"/>
    </location>
</feature>
<keyword evidence="3 6" id="KW-0479">Metal-binding</keyword>
<feature type="region of interest" description="Disordered" evidence="7">
    <location>
        <begin position="188"/>
        <end position="252"/>
    </location>
</feature>
<evidence type="ECO:0000256" key="8">
    <source>
        <dbReference type="SAM" id="Phobius"/>
    </source>
</evidence>
<dbReference type="PROSITE" id="PS51007">
    <property type="entry name" value="CYTC"/>
    <property type="match status" value="1"/>
</dbReference>
<dbReference type="PRINTS" id="PR00605">
    <property type="entry name" value="CYTCHROMECIC"/>
</dbReference>
<dbReference type="InterPro" id="IPR038414">
    <property type="entry name" value="CcoP_N_sf"/>
</dbReference>
<dbReference type="Pfam" id="PF14715">
    <property type="entry name" value="FixP_N"/>
    <property type="match status" value="1"/>
</dbReference>
<evidence type="ECO:0000256" key="7">
    <source>
        <dbReference type="SAM" id="MobiDB-lite"/>
    </source>
</evidence>
<keyword evidence="8" id="KW-1133">Transmembrane helix</keyword>
<keyword evidence="11" id="KW-1185">Reference proteome</keyword>
<keyword evidence="8" id="KW-0812">Transmembrane</keyword>
<evidence type="ECO:0000313" key="11">
    <source>
        <dbReference type="Proteomes" id="UP000315471"/>
    </source>
</evidence>
<dbReference type="SUPFAM" id="SSF46626">
    <property type="entry name" value="Cytochrome c"/>
    <property type="match status" value="1"/>
</dbReference>
<dbReference type="AlphaFoldDB" id="A0A5C6E8W1"/>
<feature type="compositionally biased region" description="Acidic residues" evidence="7">
    <location>
        <begin position="222"/>
        <end position="244"/>
    </location>
</feature>
<keyword evidence="8" id="KW-0472">Membrane</keyword>
<dbReference type="GO" id="GO:0009055">
    <property type="term" value="F:electron transfer activity"/>
    <property type="evidence" value="ECO:0007669"/>
    <property type="project" value="InterPro"/>
</dbReference>
<gene>
    <name evidence="10" type="primary">ccoP2_1</name>
    <name evidence="10" type="ORF">Q31b_04010</name>
</gene>
<dbReference type="GO" id="GO:0020037">
    <property type="term" value="F:heme binding"/>
    <property type="evidence" value="ECO:0007669"/>
    <property type="project" value="InterPro"/>
</dbReference>
<evidence type="ECO:0000256" key="6">
    <source>
        <dbReference type="PROSITE-ProRule" id="PRU00433"/>
    </source>
</evidence>
<sequence>MNSDKTSSTDGTQQDEIVGHIPDDPLTGHAYDGIQEFDNPLPGWWKWMFIGSIFFAFPYWAFYHGGAEGRTVEARYDQALAANIRLQFEEIGELKLDRPTVLKYLYEPSWLRVGQTVFKTHCVSCHGADGGGLVGPNLTDDEYKNIKDIGDFLNVLQNGAAGGAMPAWKNRLSANEILLVSSYAASLRGTEPASGKNPEGRTIAPWPDAPSEDAEASKEAESPEAESPEAESPEAESPEAESPEAESPKDNA</sequence>
<organism evidence="10 11">
    <name type="scientific">Novipirellula aureliae</name>
    <dbReference type="NCBI Taxonomy" id="2527966"/>
    <lineage>
        <taxon>Bacteria</taxon>
        <taxon>Pseudomonadati</taxon>
        <taxon>Planctomycetota</taxon>
        <taxon>Planctomycetia</taxon>
        <taxon>Pirellulales</taxon>
        <taxon>Pirellulaceae</taxon>
        <taxon>Novipirellula</taxon>
    </lineage>
</organism>
<proteinExistence type="predicted"/>
<keyword evidence="4" id="KW-0249">Electron transport</keyword>